<sequence length="260" mass="27388">MAALYPLFAFMAALPFSWAAALPQLYTMEHGIVGGVPANVGDYPYIVSIQQEGVGHFCGGSLLNANTVITAAHCASASGDGSVAIYIRAGSLNNTYGGVISNVASWIVHPEFYRMDYDLSIIKLSTPIPSCGDISYVKLPTSDYDPEAGSIVSVAGWGTTNSDDGILSNYLRKVDVHVISRETCEADYAVTKENITAQMMCAGEKAGGKDSCEGDSGGPIVDADGVIVGVTSWGWGCAKAGYPGVYSRVSRFLAFIEEHS</sequence>
<accession>A0A6A6RL33</accession>
<dbReference type="GO" id="GO:0006508">
    <property type="term" value="P:proteolysis"/>
    <property type="evidence" value="ECO:0007669"/>
    <property type="project" value="UniProtKB-KW"/>
</dbReference>
<dbReference type="InterPro" id="IPR018114">
    <property type="entry name" value="TRYPSIN_HIS"/>
</dbReference>
<dbReference type="InterPro" id="IPR043504">
    <property type="entry name" value="Peptidase_S1_PA_chymotrypsin"/>
</dbReference>
<dbReference type="SMART" id="SM00020">
    <property type="entry name" value="Tryp_SPc"/>
    <property type="match status" value="1"/>
</dbReference>
<protein>
    <submittedName>
        <fullName evidence="9">Trypsin</fullName>
    </submittedName>
</protein>
<feature type="domain" description="Peptidase S1" evidence="8">
    <location>
        <begin position="32"/>
        <end position="260"/>
    </location>
</feature>
<dbReference type="OrthoDB" id="6380398at2759"/>
<evidence type="ECO:0000256" key="1">
    <source>
        <dbReference type="ARBA" id="ARBA00007664"/>
    </source>
</evidence>
<dbReference type="PANTHER" id="PTHR24276">
    <property type="entry name" value="POLYSERASE-RELATED"/>
    <property type="match status" value="1"/>
</dbReference>
<dbReference type="InterPro" id="IPR050430">
    <property type="entry name" value="Peptidase_S1"/>
</dbReference>
<evidence type="ECO:0000256" key="2">
    <source>
        <dbReference type="ARBA" id="ARBA00022670"/>
    </source>
</evidence>
<evidence type="ECO:0000256" key="3">
    <source>
        <dbReference type="ARBA" id="ARBA00022801"/>
    </source>
</evidence>
<proteinExistence type="inferred from homology"/>
<organism evidence="9 10">
    <name type="scientific">Massarina eburnea CBS 473.64</name>
    <dbReference type="NCBI Taxonomy" id="1395130"/>
    <lineage>
        <taxon>Eukaryota</taxon>
        <taxon>Fungi</taxon>
        <taxon>Dikarya</taxon>
        <taxon>Ascomycota</taxon>
        <taxon>Pezizomycotina</taxon>
        <taxon>Dothideomycetes</taxon>
        <taxon>Pleosporomycetidae</taxon>
        <taxon>Pleosporales</taxon>
        <taxon>Massarineae</taxon>
        <taxon>Massarinaceae</taxon>
        <taxon>Massarina</taxon>
    </lineage>
</organism>
<gene>
    <name evidence="9" type="ORF">P280DRAFT_501969</name>
</gene>
<dbReference type="Proteomes" id="UP000799753">
    <property type="component" value="Unassembled WGS sequence"/>
</dbReference>
<dbReference type="InterPro" id="IPR001314">
    <property type="entry name" value="Peptidase_S1A"/>
</dbReference>
<keyword evidence="5" id="KW-1015">Disulfide bond</keyword>
<feature type="signal peptide" evidence="7">
    <location>
        <begin position="1"/>
        <end position="19"/>
    </location>
</feature>
<dbReference type="EMBL" id="MU006809">
    <property type="protein sequence ID" value="KAF2635171.1"/>
    <property type="molecule type" value="Genomic_DNA"/>
</dbReference>
<dbReference type="InterPro" id="IPR001254">
    <property type="entry name" value="Trypsin_dom"/>
</dbReference>
<reference evidence="9" key="1">
    <citation type="journal article" date="2020" name="Stud. Mycol.">
        <title>101 Dothideomycetes genomes: a test case for predicting lifestyles and emergence of pathogens.</title>
        <authorList>
            <person name="Haridas S."/>
            <person name="Albert R."/>
            <person name="Binder M."/>
            <person name="Bloem J."/>
            <person name="Labutti K."/>
            <person name="Salamov A."/>
            <person name="Andreopoulos B."/>
            <person name="Baker S."/>
            <person name="Barry K."/>
            <person name="Bills G."/>
            <person name="Bluhm B."/>
            <person name="Cannon C."/>
            <person name="Castanera R."/>
            <person name="Culley D."/>
            <person name="Daum C."/>
            <person name="Ezra D."/>
            <person name="Gonzalez J."/>
            <person name="Henrissat B."/>
            <person name="Kuo A."/>
            <person name="Liang C."/>
            <person name="Lipzen A."/>
            <person name="Lutzoni F."/>
            <person name="Magnuson J."/>
            <person name="Mondo S."/>
            <person name="Nolan M."/>
            <person name="Ohm R."/>
            <person name="Pangilinan J."/>
            <person name="Park H.-J."/>
            <person name="Ramirez L."/>
            <person name="Alfaro M."/>
            <person name="Sun H."/>
            <person name="Tritt A."/>
            <person name="Yoshinaga Y."/>
            <person name="Zwiers L.-H."/>
            <person name="Turgeon B."/>
            <person name="Goodwin S."/>
            <person name="Spatafora J."/>
            <person name="Crous P."/>
            <person name="Grigoriev I."/>
        </authorList>
    </citation>
    <scope>NUCLEOTIDE SEQUENCE</scope>
    <source>
        <strain evidence="9">CBS 473.64</strain>
    </source>
</reference>
<evidence type="ECO:0000256" key="6">
    <source>
        <dbReference type="RuleBase" id="RU363034"/>
    </source>
</evidence>
<dbReference type="AlphaFoldDB" id="A0A6A6RL33"/>
<feature type="chain" id="PRO_5025608156" evidence="7">
    <location>
        <begin position="20"/>
        <end position="260"/>
    </location>
</feature>
<dbReference type="FunFam" id="2.40.10.10:FF:000077">
    <property type="entry name" value="Predicted protein"/>
    <property type="match status" value="1"/>
</dbReference>
<dbReference type="Pfam" id="PF00089">
    <property type="entry name" value="Trypsin"/>
    <property type="match status" value="1"/>
</dbReference>
<evidence type="ECO:0000259" key="8">
    <source>
        <dbReference type="PROSITE" id="PS50240"/>
    </source>
</evidence>
<dbReference type="GO" id="GO:0004252">
    <property type="term" value="F:serine-type endopeptidase activity"/>
    <property type="evidence" value="ECO:0007669"/>
    <property type="project" value="InterPro"/>
</dbReference>
<dbReference type="CDD" id="cd00190">
    <property type="entry name" value="Tryp_SPc"/>
    <property type="match status" value="1"/>
</dbReference>
<dbReference type="Gene3D" id="2.40.10.10">
    <property type="entry name" value="Trypsin-like serine proteases"/>
    <property type="match status" value="2"/>
</dbReference>
<evidence type="ECO:0000256" key="4">
    <source>
        <dbReference type="ARBA" id="ARBA00022825"/>
    </source>
</evidence>
<dbReference type="PROSITE" id="PS00134">
    <property type="entry name" value="TRYPSIN_HIS"/>
    <property type="match status" value="1"/>
</dbReference>
<dbReference type="PANTHER" id="PTHR24276:SF98">
    <property type="entry name" value="FI18310P1-RELATED"/>
    <property type="match status" value="1"/>
</dbReference>
<dbReference type="PROSITE" id="PS50240">
    <property type="entry name" value="TRYPSIN_DOM"/>
    <property type="match status" value="1"/>
</dbReference>
<evidence type="ECO:0000313" key="10">
    <source>
        <dbReference type="Proteomes" id="UP000799753"/>
    </source>
</evidence>
<comment type="similarity">
    <text evidence="1">Belongs to the peptidase S1 family.</text>
</comment>
<dbReference type="PROSITE" id="PS00135">
    <property type="entry name" value="TRYPSIN_SER"/>
    <property type="match status" value="1"/>
</dbReference>
<evidence type="ECO:0000256" key="5">
    <source>
        <dbReference type="ARBA" id="ARBA00023157"/>
    </source>
</evidence>
<evidence type="ECO:0000313" key="9">
    <source>
        <dbReference type="EMBL" id="KAF2635171.1"/>
    </source>
</evidence>
<dbReference type="InterPro" id="IPR033116">
    <property type="entry name" value="TRYPSIN_SER"/>
</dbReference>
<dbReference type="SUPFAM" id="SSF50494">
    <property type="entry name" value="Trypsin-like serine proteases"/>
    <property type="match status" value="1"/>
</dbReference>
<keyword evidence="10" id="KW-1185">Reference proteome</keyword>
<dbReference type="InterPro" id="IPR009003">
    <property type="entry name" value="Peptidase_S1_PA"/>
</dbReference>
<keyword evidence="3 6" id="KW-0378">Hydrolase</keyword>
<keyword evidence="4 6" id="KW-0720">Serine protease</keyword>
<keyword evidence="2 6" id="KW-0645">Protease</keyword>
<evidence type="ECO:0000256" key="7">
    <source>
        <dbReference type="SAM" id="SignalP"/>
    </source>
</evidence>
<name>A0A6A6RL33_9PLEO</name>
<keyword evidence="7" id="KW-0732">Signal</keyword>
<dbReference type="PRINTS" id="PR00722">
    <property type="entry name" value="CHYMOTRYPSIN"/>
</dbReference>